<dbReference type="InterPro" id="IPR050810">
    <property type="entry name" value="Bact_Secretion_Sys_Channel"/>
</dbReference>
<protein>
    <submittedName>
        <fullName evidence="7">Type IVB pilus formation outer membrane protein, R64 PilN family</fullName>
    </submittedName>
</protein>
<evidence type="ECO:0000256" key="1">
    <source>
        <dbReference type="ARBA" id="ARBA00004370"/>
    </source>
</evidence>
<name>A4JVG4_BURVG</name>
<feature type="compositionally biased region" description="Gly residues" evidence="4">
    <location>
        <begin position="236"/>
        <end position="253"/>
    </location>
</feature>
<comment type="subcellular location">
    <subcellularLocation>
        <location evidence="1">Membrane</location>
    </subcellularLocation>
</comment>
<accession>A4JVG4</accession>
<dbReference type="GO" id="GO:0009297">
    <property type="term" value="P:pilus assembly"/>
    <property type="evidence" value="ECO:0007669"/>
    <property type="project" value="InterPro"/>
</dbReference>
<gene>
    <name evidence="7" type="ordered locus">Bcep1808_7390</name>
</gene>
<feature type="domain" description="Secretin N-terminal" evidence="6">
    <location>
        <begin position="207"/>
        <end position="291"/>
    </location>
</feature>
<feature type="domain" description="Type II/III secretion system secretin-like" evidence="5">
    <location>
        <begin position="394"/>
        <end position="560"/>
    </location>
</feature>
<dbReference type="EMBL" id="CP000619">
    <property type="protein sequence ID" value="ABO60267.1"/>
    <property type="molecule type" value="Genomic_DNA"/>
</dbReference>
<dbReference type="GO" id="GO:0009306">
    <property type="term" value="P:protein secretion"/>
    <property type="evidence" value="ECO:0007669"/>
    <property type="project" value="InterPro"/>
</dbReference>
<keyword evidence="7" id="KW-0614">Plasmid</keyword>
<feature type="region of interest" description="Disordered" evidence="4">
    <location>
        <begin position="233"/>
        <end position="258"/>
    </location>
</feature>
<dbReference type="AlphaFoldDB" id="A4JVG4"/>
<organism evidence="7 8">
    <name type="scientific">Burkholderia vietnamiensis (strain G4 / LMG 22486)</name>
    <name type="common">Burkholderia cepacia (strain R1808)</name>
    <dbReference type="NCBI Taxonomy" id="269482"/>
    <lineage>
        <taxon>Bacteria</taxon>
        <taxon>Pseudomonadati</taxon>
        <taxon>Pseudomonadota</taxon>
        <taxon>Betaproteobacteria</taxon>
        <taxon>Burkholderiales</taxon>
        <taxon>Burkholderiaceae</taxon>
        <taxon>Burkholderia</taxon>
        <taxon>Burkholderia cepacia complex</taxon>
    </lineage>
</organism>
<keyword evidence="3" id="KW-0472">Membrane</keyword>
<dbReference type="InterPro" id="IPR011514">
    <property type="entry name" value="Secretin_N_2"/>
</dbReference>
<evidence type="ECO:0000259" key="5">
    <source>
        <dbReference type="Pfam" id="PF00263"/>
    </source>
</evidence>
<dbReference type="InterPro" id="IPR013359">
    <property type="entry name" value="Pilus_4B_PilN"/>
</dbReference>
<keyword evidence="2" id="KW-0732">Signal</keyword>
<dbReference type="GO" id="GO:0019867">
    <property type="term" value="C:outer membrane"/>
    <property type="evidence" value="ECO:0007669"/>
    <property type="project" value="InterPro"/>
</dbReference>
<proteinExistence type="predicted"/>
<evidence type="ECO:0000256" key="3">
    <source>
        <dbReference type="ARBA" id="ARBA00023136"/>
    </source>
</evidence>
<dbReference type="InterPro" id="IPR004846">
    <property type="entry name" value="T2SS/T3SS_dom"/>
</dbReference>
<dbReference type="PANTHER" id="PTHR30332">
    <property type="entry name" value="PROBABLE GENERAL SECRETION PATHWAY PROTEIN D"/>
    <property type="match status" value="1"/>
</dbReference>
<evidence type="ECO:0000256" key="4">
    <source>
        <dbReference type="SAM" id="MobiDB-lite"/>
    </source>
</evidence>
<evidence type="ECO:0000313" key="8">
    <source>
        <dbReference type="Proteomes" id="UP000002287"/>
    </source>
</evidence>
<dbReference type="KEGG" id="bvi:Bcep1808_7390"/>
<evidence type="ECO:0000313" key="7">
    <source>
        <dbReference type="EMBL" id="ABO60267.1"/>
    </source>
</evidence>
<dbReference type="Pfam" id="PF00263">
    <property type="entry name" value="Secretin"/>
    <property type="match status" value="1"/>
</dbReference>
<reference evidence="7 8" key="1">
    <citation type="submission" date="2007-03" db="EMBL/GenBank/DDBJ databases">
        <title>Complete sequence of plasmid pBVIE03 of Burkholderia vietnamiensis G4.</title>
        <authorList>
            <consortium name="US DOE Joint Genome Institute"/>
            <person name="Copeland A."/>
            <person name="Lucas S."/>
            <person name="Lapidus A."/>
            <person name="Barry K."/>
            <person name="Detter J.C."/>
            <person name="Glavina del Rio T."/>
            <person name="Hammon N."/>
            <person name="Israni S."/>
            <person name="Dalin E."/>
            <person name="Tice H."/>
            <person name="Pitluck S."/>
            <person name="Chain P."/>
            <person name="Malfatti S."/>
            <person name="Shin M."/>
            <person name="Vergez L."/>
            <person name="Schmutz J."/>
            <person name="Larimer F."/>
            <person name="Land M."/>
            <person name="Hauser L."/>
            <person name="Kyrpides N."/>
            <person name="Tiedje J."/>
            <person name="Richardson P."/>
        </authorList>
    </citation>
    <scope>NUCLEOTIDE SEQUENCE [LARGE SCALE GENOMIC DNA]</scope>
    <source>
        <strain evidence="8">G4 / LMG 22486</strain>
        <plasmid evidence="7 8">pBVIE03</plasmid>
    </source>
</reference>
<dbReference type="Proteomes" id="UP000002287">
    <property type="component" value="Plasmid pBVIE03"/>
</dbReference>
<dbReference type="HOGENOM" id="CLU_015882_0_0_4"/>
<dbReference type="PANTHER" id="PTHR30332:SF24">
    <property type="entry name" value="SECRETIN GSPD-RELATED"/>
    <property type="match status" value="1"/>
</dbReference>
<evidence type="ECO:0000256" key="2">
    <source>
        <dbReference type="ARBA" id="ARBA00022729"/>
    </source>
</evidence>
<dbReference type="Pfam" id="PF07655">
    <property type="entry name" value="Secretin_N_2"/>
    <property type="match status" value="1"/>
</dbReference>
<sequence>MLVIALSGCETVQHADRTDSKADQRASMIDHKMNDQLRDARPDADIVQYLDHQYVSLEPVEREVQPVAGTKKSLNCHIQIATEQPISILEAAQIVTRECHVPVRVTQDAMQQIANPAGSLAQLQGQGGGTIPMAGGTVPVVGAIGGAPNYASQMARYGGGAGFDNSLIDVNYDGEGDGFLDMLTARMGGLSWRQDESGVIRIYAVDTRTFSIASIATDTQLDSNFQSGTTMVAGATSGGTGGSSGGGQSGSGQGTSTTMQSTAIKMKTDLWKDIQNTLDTMAGKGNAVVAPSMGSVTVRANVDVLDQVKKYIDYQNKRLSKFVQFNVKVYSVTLSNNDSAGVNWNALYQTVTGKYGIKLSGAAFSAPAAAVSAGFSVLKSSGSPWSGTEAVVSALNEQGKANLERSQALPTLNFQAVATQVGTQTGYVAGTQTTQTAQVGSSTSIQMGTINVGFNLSLFPYVQDNNDILVQFNLNLSNLDSIRKVNIGDSSAEAPNINLPLNTVQKVRIRPGDTLMLTGINQNDDSSNRTGTGMHWNWALGGGVNAQSNRTMLVVLITPIMLD</sequence>
<dbReference type="NCBIfam" id="TIGR02520">
    <property type="entry name" value="pilus_B_mal_scr"/>
    <property type="match status" value="1"/>
</dbReference>
<evidence type="ECO:0000259" key="6">
    <source>
        <dbReference type="Pfam" id="PF07655"/>
    </source>
</evidence>
<geneLocation type="plasmid" evidence="7 8">
    <name>pBVIE03</name>
</geneLocation>